<dbReference type="OrthoDB" id="161567at2"/>
<proteinExistence type="predicted"/>
<evidence type="ECO:0000256" key="1">
    <source>
        <dbReference type="SAM" id="MobiDB-lite"/>
    </source>
</evidence>
<protein>
    <recommendedName>
        <fullName evidence="4">Zinc-ribbon domain-containing protein</fullName>
    </recommendedName>
</protein>
<evidence type="ECO:0000313" key="3">
    <source>
        <dbReference type="Proteomes" id="UP000004508"/>
    </source>
</evidence>
<feature type="compositionally biased region" description="Polar residues" evidence="1">
    <location>
        <begin position="30"/>
        <end position="40"/>
    </location>
</feature>
<dbReference type="STRING" id="485913.Krac_12144"/>
<accession>D6TFN8</accession>
<evidence type="ECO:0000313" key="2">
    <source>
        <dbReference type="EMBL" id="EFH90521.1"/>
    </source>
</evidence>
<evidence type="ECO:0008006" key="4">
    <source>
        <dbReference type="Google" id="ProtNLM"/>
    </source>
</evidence>
<sequence>MRCPYCGEPNNNASASFCIRCGRDLKTGTQVRPRQRSFQPVQGAPAPHNVSQPQPESGPYYAPSSYQVPGGAVNSMPANIPGQRQPGTPAQSGRAARPKASSGQVARHEELNLLTPIMAPVQGPQAPESFPPRTFAQLIALETEALDYKVLSDDLGYGRKKIIKIEFARSVPWLQVATLLNALSKYRSTSSDTIMIQGSYPQSSNLYDFSNGQLQYDHNVRLGSQMVDRYLIDSGTGLESDGVRIVFTERGK</sequence>
<gene>
    <name evidence="2" type="ORF">Krac_12144</name>
</gene>
<dbReference type="EMBL" id="ADVG01000001">
    <property type="protein sequence ID" value="EFH90521.1"/>
    <property type="molecule type" value="Genomic_DNA"/>
</dbReference>
<name>D6TFN8_KTERA</name>
<dbReference type="Proteomes" id="UP000004508">
    <property type="component" value="Unassembled WGS sequence"/>
</dbReference>
<keyword evidence="3" id="KW-1185">Reference proteome</keyword>
<feature type="region of interest" description="Disordered" evidence="1">
    <location>
        <begin position="30"/>
        <end position="106"/>
    </location>
</feature>
<dbReference type="AlphaFoldDB" id="D6TFN8"/>
<reference evidence="2 3" key="1">
    <citation type="journal article" date="2011" name="Stand. Genomic Sci.">
        <title>Non-contiguous finished genome sequence and contextual data of the filamentous soil bacterium Ktedonobacter racemifer type strain (SOSP1-21).</title>
        <authorList>
            <person name="Chang Y.J."/>
            <person name="Land M."/>
            <person name="Hauser L."/>
            <person name="Chertkov O."/>
            <person name="Del Rio T.G."/>
            <person name="Nolan M."/>
            <person name="Copeland A."/>
            <person name="Tice H."/>
            <person name="Cheng J.F."/>
            <person name="Lucas S."/>
            <person name="Han C."/>
            <person name="Goodwin L."/>
            <person name="Pitluck S."/>
            <person name="Ivanova N."/>
            <person name="Ovchinikova G."/>
            <person name="Pati A."/>
            <person name="Chen A."/>
            <person name="Palaniappan K."/>
            <person name="Mavromatis K."/>
            <person name="Liolios K."/>
            <person name="Brettin T."/>
            <person name="Fiebig A."/>
            <person name="Rohde M."/>
            <person name="Abt B."/>
            <person name="Goker M."/>
            <person name="Detter J.C."/>
            <person name="Woyke T."/>
            <person name="Bristow J."/>
            <person name="Eisen J.A."/>
            <person name="Markowitz V."/>
            <person name="Hugenholtz P."/>
            <person name="Kyrpides N.C."/>
            <person name="Klenk H.P."/>
            <person name="Lapidus A."/>
        </authorList>
    </citation>
    <scope>NUCLEOTIDE SEQUENCE [LARGE SCALE GENOMIC DNA]</scope>
    <source>
        <strain evidence="3">DSM 44963</strain>
    </source>
</reference>
<organism evidence="2 3">
    <name type="scientific">Ktedonobacter racemifer DSM 44963</name>
    <dbReference type="NCBI Taxonomy" id="485913"/>
    <lineage>
        <taxon>Bacteria</taxon>
        <taxon>Bacillati</taxon>
        <taxon>Chloroflexota</taxon>
        <taxon>Ktedonobacteria</taxon>
        <taxon>Ktedonobacterales</taxon>
        <taxon>Ktedonobacteraceae</taxon>
        <taxon>Ktedonobacter</taxon>
    </lineage>
</organism>
<comment type="caution">
    <text evidence="2">The sequence shown here is derived from an EMBL/GenBank/DDBJ whole genome shotgun (WGS) entry which is preliminary data.</text>
</comment>
<dbReference type="InParanoid" id="D6TFN8"/>
<dbReference type="RefSeq" id="WP_007907974.1">
    <property type="nucleotide sequence ID" value="NZ_ADVG01000001.1"/>
</dbReference>